<dbReference type="InterPro" id="IPR013977">
    <property type="entry name" value="GcvT_C"/>
</dbReference>
<dbReference type="Pfam" id="PF01571">
    <property type="entry name" value="GCV_T"/>
    <property type="match status" value="1"/>
</dbReference>
<evidence type="ECO:0000256" key="2">
    <source>
        <dbReference type="ARBA" id="ARBA00012616"/>
    </source>
</evidence>
<evidence type="ECO:0000256" key="5">
    <source>
        <dbReference type="ARBA" id="ARBA00031395"/>
    </source>
</evidence>
<sequence length="377" mass="38989">MSENPEELLHGPLHQWHVDHGAKMAGFGGWLMPLAYDGGGVVAEHTAVRTTVGLFDVSHLGKAGIRGAGAVEFANRCLSNDLGRIKPGSARYTLALTPEGTVIDDLIAYLRADDDLFLIPNAANTAAVVSALAAARDAEGAGVEITNLHRDFGVFAVQGPRSVAVMDALGLPQPADYMSFVDATANIGGAPVDLTVCRTGYTGEHGYEIVPRWDDALAVWEALAAVVEMLGGKAAGLGARDTLRTEMGYALHGHELSTDITPVEAGVGWAVGWKKDAFWGKEALAAQKAAGAPRKAVGLLATGRGVPRAGANVLDDAGAVVGQTTSGTFSPTLGTGVALALVHPAVQLGDSLALDIRGRRLGVSVVKPPFVQVRVSG</sequence>
<comment type="subunit">
    <text evidence="7">The glycine cleavage system is composed of four proteins: P, T, L and H.</text>
</comment>
<evidence type="ECO:0000313" key="12">
    <source>
        <dbReference type="Proteomes" id="UP000543556"/>
    </source>
</evidence>
<gene>
    <name evidence="7 11" type="primary">gcvT</name>
    <name evidence="11" type="ORF">G6034_18865</name>
</gene>
<comment type="catalytic activity">
    <reaction evidence="6 7">
        <text>N(6)-[(R)-S(8)-aminomethyldihydrolipoyl]-L-lysyl-[protein] + (6S)-5,6,7,8-tetrahydrofolate = N(6)-[(R)-dihydrolipoyl]-L-lysyl-[protein] + (6R)-5,10-methylene-5,6,7,8-tetrahydrofolate + NH4(+)</text>
        <dbReference type="Rhea" id="RHEA:16945"/>
        <dbReference type="Rhea" id="RHEA-COMP:10475"/>
        <dbReference type="Rhea" id="RHEA-COMP:10492"/>
        <dbReference type="ChEBI" id="CHEBI:15636"/>
        <dbReference type="ChEBI" id="CHEBI:28938"/>
        <dbReference type="ChEBI" id="CHEBI:57453"/>
        <dbReference type="ChEBI" id="CHEBI:83100"/>
        <dbReference type="ChEBI" id="CHEBI:83143"/>
        <dbReference type="EC" id="2.1.2.10"/>
    </reaction>
</comment>
<evidence type="ECO:0000256" key="1">
    <source>
        <dbReference type="ARBA" id="ARBA00008609"/>
    </source>
</evidence>
<keyword evidence="3 7" id="KW-0032">Aminotransferase</keyword>
<dbReference type="SUPFAM" id="SSF103025">
    <property type="entry name" value="Folate-binding domain"/>
    <property type="match status" value="1"/>
</dbReference>
<dbReference type="Pfam" id="PF08669">
    <property type="entry name" value="GCV_T_C"/>
    <property type="match status" value="1"/>
</dbReference>
<comment type="caution">
    <text evidence="11">The sequence shown here is derived from an EMBL/GenBank/DDBJ whole genome shotgun (WGS) entry which is preliminary data.</text>
</comment>
<dbReference type="GO" id="GO:0008483">
    <property type="term" value="F:transaminase activity"/>
    <property type="evidence" value="ECO:0007669"/>
    <property type="project" value="UniProtKB-KW"/>
</dbReference>
<dbReference type="GO" id="GO:0032259">
    <property type="term" value="P:methylation"/>
    <property type="evidence" value="ECO:0007669"/>
    <property type="project" value="UniProtKB-KW"/>
</dbReference>
<protein>
    <recommendedName>
        <fullName evidence="2 7">Aminomethyltransferase</fullName>
        <ecNumber evidence="2 7">2.1.2.10</ecNumber>
    </recommendedName>
    <alternativeName>
        <fullName evidence="5 7">Glycine cleavage system T protein</fullName>
    </alternativeName>
</protein>
<accession>A0A7Y7IKR1</accession>
<dbReference type="InterPro" id="IPR006222">
    <property type="entry name" value="GCVT_N"/>
</dbReference>
<dbReference type="NCBIfam" id="TIGR00528">
    <property type="entry name" value="gcvT"/>
    <property type="match status" value="1"/>
</dbReference>
<dbReference type="Gene3D" id="3.30.1360.120">
    <property type="entry name" value="Probable tRNA modification gtpase trme, domain 1"/>
    <property type="match status" value="1"/>
</dbReference>
<keyword evidence="12" id="KW-1185">Reference proteome</keyword>
<evidence type="ECO:0000313" key="11">
    <source>
        <dbReference type="EMBL" id="NVM96930.1"/>
    </source>
</evidence>
<dbReference type="InterPro" id="IPR028896">
    <property type="entry name" value="GcvT/YgfZ/DmdA"/>
</dbReference>
<dbReference type="NCBIfam" id="NF001567">
    <property type="entry name" value="PRK00389.1"/>
    <property type="match status" value="1"/>
</dbReference>
<dbReference type="GO" id="GO:0019464">
    <property type="term" value="P:glycine decarboxylation via glycine cleavage system"/>
    <property type="evidence" value="ECO:0007669"/>
    <property type="project" value="UniProtKB-UniRule"/>
</dbReference>
<evidence type="ECO:0000256" key="4">
    <source>
        <dbReference type="ARBA" id="ARBA00022679"/>
    </source>
</evidence>
<dbReference type="InterPro" id="IPR022903">
    <property type="entry name" value="GcvT_bac"/>
</dbReference>
<evidence type="ECO:0000256" key="7">
    <source>
        <dbReference type="HAMAP-Rule" id="MF_00259"/>
    </source>
</evidence>
<dbReference type="AlphaFoldDB" id="A0A7Y7IKR1"/>
<feature type="binding site" evidence="8">
    <location>
        <position position="208"/>
    </location>
    <ligand>
        <name>substrate</name>
    </ligand>
</feature>
<evidence type="ECO:0000256" key="8">
    <source>
        <dbReference type="PIRSR" id="PIRSR006487-1"/>
    </source>
</evidence>
<feature type="domain" description="GCVT N-terminal" evidence="9">
    <location>
        <begin position="13"/>
        <end position="275"/>
    </location>
</feature>
<proteinExistence type="inferred from homology"/>
<dbReference type="InterPro" id="IPR027266">
    <property type="entry name" value="TrmE/GcvT-like"/>
</dbReference>
<evidence type="ECO:0000259" key="9">
    <source>
        <dbReference type="Pfam" id="PF01571"/>
    </source>
</evidence>
<dbReference type="SUPFAM" id="SSF101790">
    <property type="entry name" value="Aminomethyltransferase beta-barrel domain"/>
    <property type="match status" value="1"/>
</dbReference>
<dbReference type="GO" id="GO:0004047">
    <property type="term" value="F:aminomethyltransferase activity"/>
    <property type="evidence" value="ECO:0007669"/>
    <property type="project" value="UniProtKB-UniRule"/>
</dbReference>
<dbReference type="FunFam" id="4.10.1250.10:FF:000001">
    <property type="entry name" value="Aminomethyltransferase"/>
    <property type="match status" value="1"/>
</dbReference>
<dbReference type="InterPro" id="IPR006223">
    <property type="entry name" value="GcvT"/>
</dbReference>
<dbReference type="PANTHER" id="PTHR43757:SF2">
    <property type="entry name" value="AMINOMETHYLTRANSFERASE, MITOCHONDRIAL"/>
    <property type="match status" value="1"/>
</dbReference>
<dbReference type="GO" id="GO:0008168">
    <property type="term" value="F:methyltransferase activity"/>
    <property type="evidence" value="ECO:0007669"/>
    <property type="project" value="UniProtKB-KW"/>
</dbReference>
<organism evidence="11 12">
    <name type="scientific">Arthrobacter wenxiniae</name>
    <dbReference type="NCBI Taxonomy" id="2713570"/>
    <lineage>
        <taxon>Bacteria</taxon>
        <taxon>Bacillati</taxon>
        <taxon>Actinomycetota</taxon>
        <taxon>Actinomycetes</taxon>
        <taxon>Micrococcales</taxon>
        <taxon>Micrococcaceae</taxon>
        <taxon>Arthrobacter</taxon>
    </lineage>
</organism>
<dbReference type="Proteomes" id="UP000543556">
    <property type="component" value="Unassembled WGS sequence"/>
</dbReference>
<name>A0A7Y7IKR1_9MICC</name>
<evidence type="ECO:0000259" key="10">
    <source>
        <dbReference type="Pfam" id="PF08669"/>
    </source>
</evidence>
<keyword evidence="4 7" id="KW-0808">Transferase</keyword>
<dbReference type="RefSeq" id="WP_176636635.1">
    <property type="nucleotide sequence ID" value="NZ_JAAMFM010000046.1"/>
</dbReference>
<evidence type="ECO:0000256" key="3">
    <source>
        <dbReference type="ARBA" id="ARBA00022576"/>
    </source>
</evidence>
<dbReference type="EMBL" id="JAAMFM010000046">
    <property type="protein sequence ID" value="NVM96930.1"/>
    <property type="molecule type" value="Genomic_DNA"/>
</dbReference>
<dbReference type="PANTHER" id="PTHR43757">
    <property type="entry name" value="AMINOMETHYLTRANSFERASE"/>
    <property type="match status" value="1"/>
</dbReference>
<comment type="similarity">
    <text evidence="1 7">Belongs to the GcvT family.</text>
</comment>
<dbReference type="Gene3D" id="3.30.70.1400">
    <property type="entry name" value="Aminomethyltransferase beta-barrel domains"/>
    <property type="match status" value="1"/>
</dbReference>
<feature type="domain" description="Aminomethyltransferase C-terminal" evidence="10">
    <location>
        <begin position="294"/>
        <end position="371"/>
    </location>
</feature>
<dbReference type="InterPro" id="IPR029043">
    <property type="entry name" value="GcvT/YgfZ_C"/>
</dbReference>
<dbReference type="PIRSF" id="PIRSF006487">
    <property type="entry name" value="GcvT"/>
    <property type="match status" value="1"/>
</dbReference>
<keyword evidence="11" id="KW-0489">Methyltransferase</keyword>
<dbReference type="EC" id="2.1.2.10" evidence="2 7"/>
<evidence type="ECO:0000256" key="6">
    <source>
        <dbReference type="ARBA" id="ARBA00047665"/>
    </source>
</evidence>
<dbReference type="Gene3D" id="4.10.1250.10">
    <property type="entry name" value="Aminomethyltransferase fragment"/>
    <property type="match status" value="1"/>
</dbReference>
<dbReference type="HAMAP" id="MF_00259">
    <property type="entry name" value="GcvT"/>
    <property type="match status" value="1"/>
</dbReference>
<dbReference type="Gene3D" id="2.40.30.110">
    <property type="entry name" value="Aminomethyltransferase beta-barrel domains"/>
    <property type="match status" value="1"/>
</dbReference>
<reference evidence="11 12" key="1">
    <citation type="submission" date="2020-02" db="EMBL/GenBank/DDBJ databases">
        <title>Genome sequence of strain AETb3-4.</title>
        <authorList>
            <person name="Gao J."/>
            <person name="Zhang X."/>
        </authorList>
    </citation>
    <scope>NUCLEOTIDE SEQUENCE [LARGE SCALE GENOMIC DNA]</scope>
    <source>
        <strain evidence="11 12">AETb3-4</strain>
    </source>
</reference>
<comment type="function">
    <text evidence="7">The glycine cleavage system catalyzes the degradation of glycine.</text>
</comment>
<dbReference type="GO" id="GO:0005960">
    <property type="term" value="C:glycine cleavage complex"/>
    <property type="evidence" value="ECO:0007669"/>
    <property type="project" value="InterPro"/>
</dbReference>
<dbReference type="GO" id="GO:0005829">
    <property type="term" value="C:cytosol"/>
    <property type="evidence" value="ECO:0007669"/>
    <property type="project" value="TreeGrafter"/>
</dbReference>